<protein>
    <recommendedName>
        <fullName evidence="3">HEXXH motif domain-containing protein</fullName>
    </recommendedName>
</protein>
<reference evidence="1" key="1">
    <citation type="submission" date="2023-03" db="EMBL/GenBank/DDBJ databases">
        <title>Actinorhabdospora filicis NBRC 111898.</title>
        <authorList>
            <person name="Ichikawa N."/>
            <person name="Sato H."/>
            <person name="Tonouchi N."/>
        </authorList>
    </citation>
    <scope>NUCLEOTIDE SEQUENCE</scope>
    <source>
        <strain evidence="1">NBRC 111898</strain>
    </source>
</reference>
<evidence type="ECO:0000313" key="1">
    <source>
        <dbReference type="EMBL" id="GLZ77983.1"/>
    </source>
</evidence>
<dbReference type="NCBIfam" id="TIGR04267">
    <property type="entry name" value="mod_HExxH"/>
    <property type="match status" value="1"/>
</dbReference>
<evidence type="ECO:0008006" key="3">
    <source>
        <dbReference type="Google" id="ProtNLM"/>
    </source>
</evidence>
<dbReference type="RefSeq" id="WP_285663162.1">
    <property type="nucleotide sequence ID" value="NZ_BSTX01000002.1"/>
</dbReference>
<evidence type="ECO:0000313" key="2">
    <source>
        <dbReference type="Proteomes" id="UP001165079"/>
    </source>
</evidence>
<dbReference type="AlphaFoldDB" id="A0A9W6SL41"/>
<sequence>MASDIVAHAGRLLGEHTEFGDSAAIEERALARLRVGLAALARRHPALAERAGRWSLADTASLRALLRDPALRNAFEVDVTVMRDGAPAASMLDGLLPATPGGGLSSALAEPARLAWPSVGSAWVWTRLDERPEEPLSLRMWEGLRSVFPNPSAEAPVAPTPETLEGIERGARLLATLLPEVGPGVLRHVGMIGLARDGDEDGTILSLSGGDGLPGTIFVAPELVANPWDAAGMILHEALHLQLFEILRCGELTAIGPAATTPAIPIPWRRMEWSVMRVLFALHVYVHMTLFERAAAQAPPEVLAEFGPPLKGAAMTPPTPGSARTHATPLERASYLGEQLERVVPEKLSAYGLRFASWLVDVLEELAPGIRAGWTAPIPAAQVSTVEAAGPGPVRLRASEPADAVPVPGQGRLVVAPAATGRLHWLNLASWTVYALCDGRDPAAIEADYAEAVGGPREPAIRDCRSGIAGLLREGLIEAVPA</sequence>
<organism evidence="1 2">
    <name type="scientific">Actinorhabdospora filicis</name>
    <dbReference type="NCBI Taxonomy" id="1785913"/>
    <lineage>
        <taxon>Bacteria</taxon>
        <taxon>Bacillati</taxon>
        <taxon>Actinomycetota</taxon>
        <taxon>Actinomycetes</taxon>
        <taxon>Micromonosporales</taxon>
        <taxon>Micromonosporaceae</taxon>
        <taxon>Actinorhabdospora</taxon>
    </lineage>
</organism>
<comment type="caution">
    <text evidence="1">The sequence shown here is derived from an EMBL/GenBank/DDBJ whole genome shotgun (WGS) entry which is preliminary data.</text>
</comment>
<proteinExistence type="predicted"/>
<dbReference type="InterPro" id="IPR026337">
    <property type="entry name" value="AKG_HExxH"/>
</dbReference>
<keyword evidence="2" id="KW-1185">Reference proteome</keyword>
<dbReference type="Proteomes" id="UP001165079">
    <property type="component" value="Unassembled WGS sequence"/>
</dbReference>
<accession>A0A9W6SL41</accession>
<name>A0A9W6SL41_9ACTN</name>
<dbReference type="EMBL" id="BSTX01000002">
    <property type="protein sequence ID" value="GLZ77983.1"/>
    <property type="molecule type" value="Genomic_DNA"/>
</dbReference>
<gene>
    <name evidence="1" type="ORF">Afil01_27900</name>
</gene>